<evidence type="ECO:0000256" key="4">
    <source>
        <dbReference type="ARBA" id="ARBA00023015"/>
    </source>
</evidence>
<dbReference type="STRING" id="3983.A0A251KVI7"/>
<keyword evidence="1" id="KW-0479">Metal-binding</keyword>
<dbReference type="GO" id="GO:0005634">
    <property type="term" value="C:nucleus"/>
    <property type="evidence" value="ECO:0007669"/>
    <property type="project" value="UniProtKB-SubCell"/>
</dbReference>
<name>A0A251KVI7_MANES</name>
<evidence type="ECO:0000256" key="2">
    <source>
        <dbReference type="ARBA" id="ARBA00022771"/>
    </source>
</evidence>
<dbReference type="OMA" id="LTFHEQT"/>
<evidence type="ECO:0000256" key="5">
    <source>
        <dbReference type="ARBA" id="ARBA00023125"/>
    </source>
</evidence>
<evidence type="ECO:0000313" key="11">
    <source>
        <dbReference type="EMBL" id="OAY50032.1"/>
    </source>
</evidence>
<dbReference type="InterPro" id="IPR003851">
    <property type="entry name" value="Znf_Dof"/>
</dbReference>
<dbReference type="Pfam" id="PF02701">
    <property type="entry name" value="Zn_ribbon_Dof"/>
    <property type="match status" value="1"/>
</dbReference>
<evidence type="ECO:0000256" key="3">
    <source>
        <dbReference type="ARBA" id="ARBA00022833"/>
    </source>
</evidence>
<evidence type="ECO:0000256" key="9">
    <source>
        <dbReference type="SAM" id="MobiDB-lite"/>
    </source>
</evidence>
<feature type="region of interest" description="Disordered" evidence="9">
    <location>
        <begin position="283"/>
        <end position="302"/>
    </location>
</feature>
<dbReference type="GO" id="GO:0003700">
    <property type="term" value="F:DNA-binding transcription factor activity"/>
    <property type="evidence" value="ECO:0000318"/>
    <property type="project" value="GO_Central"/>
</dbReference>
<feature type="domain" description="Dof-type" evidence="10">
    <location>
        <begin position="141"/>
        <end position="195"/>
    </location>
</feature>
<evidence type="ECO:0000256" key="1">
    <source>
        <dbReference type="ARBA" id="ARBA00022723"/>
    </source>
</evidence>
<dbReference type="PANTHER" id="PTHR31089:SF78">
    <property type="entry name" value="CYCLIC DOF FACTOR 5"/>
    <property type="match status" value="1"/>
</dbReference>
<dbReference type="PROSITE" id="PS50884">
    <property type="entry name" value="ZF_DOF_2"/>
    <property type="match status" value="1"/>
</dbReference>
<evidence type="ECO:0000313" key="12">
    <source>
        <dbReference type="Proteomes" id="UP000091857"/>
    </source>
</evidence>
<evidence type="ECO:0000256" key="6">
    <source>
        <dbReference type="ARBA" id="ARBA00023163"/>
    </source>
</evidence>
<organism evidence="11 12">
    <name type="scientific">Manihot esculenta</name>
    <name type="common">Cassava</name>
    <name type="synonym">Jatropha manihot</name>
    <dbReference type="NCBI Taxonomy" id="3983"/>
    <lineage>
        <taxon>Eukaryota</taxon>
        <taxon>Viridiplantae</taxon>
        <taxon>Streptophyta</taxon>
        <taxon>Embryophyta</taxon>
        <taxon>Tracheophyta</taxon>
        <taxon>Spermatophyta</taxon>
        <taxon>Magnoliopsida</taxon>
        <taxon>eudicotyledons</taxon>
        <taxon>Gunneridae</taxon>
        <taxon>Pentapetalae</taxon>
        <taxon>rosids</taxon>
        <taxon>fabids</taxon>
        <taxon>Malpighiales</taxon>
        <taxon>Euphorbiaceae</taxon>
        <taxon>Crotonoideae</taxon>
        <taxon>Manihoteae</taxon>
        <taxon>Manihot</taxon>
    </lineage>
</organism>
<feature type="compositionally biased region" description="Polar residues" evidence="9">
    <location>
        <begin position="286"/>
        <end position="298"/>
    </location>
</feature>
<feature type="compositionally biased region" description="Polar residues" evidence="9">
    <location>
        <begin position="109"/>
        <end position="131"/>
    </location>
</feature>
<proteinExistence type="predicted"/>
<keyword evidence="5 8" id="KW-0238">DNA-binding</keyword>
<feature type="region of interest" description="Disordered" evidence="9">
    <location>
        <begin position="27"/>
        <end position="133"/>
    </location>
</feature>
<dbReference type="PROSITE" id="PS01361">
    <property type="entry name" value="ZF_DOF_1"/>
    <property type="match status" value="1"/>
</dbReference>
<dbReference type="GO" id="GO:0003677">
    <property type="term" value="F:DNA binding"/>
    <property type="evidence" value="ECO:0000318"/>
    <property type="project" value="GO_Central"/>
</dbReference>
<dbReference type="Proteomes" id="UP000091857">
    <property type="component" value="Chromosome 5"/>
</dbReference>
<feature type="compositionally biased region" description="Basic and acidic residues" evidence="9">
    <location>
        <begin position="56"/>
        <end position="76"/>
    </location>
</feature>
<dbReference type="PANTHER" id="PTHR31089">
    <property type="entry name" value="CYCLIC DOF FACTOR 2"/>
    <property type="match status" value="1"/>
</dbReference>
<dbReference type="AlphaFoldDB" id="A0A251KVI7"/>
<sequence length="492" mass="53485">MSDLKDSAIKLFGKTIPLPLVHRLDLSSANESSSTAGPASEDFPDENTASSLENISGREEGAQEINRVREFAGKETSDDEQENSTSNHVTEDSKDPTMLSDVNEKPKTSSENSPQKSSKNGEQCDTTISQEKTLKKPDKILPCPRCNSMDTKFCYYNNYNVNQPRHFCKNCQRYWTAGGTMRNVPVGAGRRKNKSSCGSHYRHIMVSEALRTAQVHAVNGFHNPTLRNSGTVLSFGSDSPLCESVASVLNLSEKTQNNIRNGYHRPEQRILISSGGACDNGDDRLSGSSVTASNSSDKGGNCGPQEAITKNYQLQCFAVPPWSYPWSSSMAPTAFYPSGFPVSFYPAPPHWGCSVPSPWNGPPCLSVQLPSLTHCAASSSPTSPLGKHSREGKILNPAHLESEDPSRESNCSEISVLIPKTLRIDDPSEAARSSIWTTLGIKSSDKSNVNGGGLFKGFQSKNEDNNYVAETSPLLHANPAALSRSLNFQERT</sequence>
<keyword evidence="12" id="KW-1185">Reference proteome</keyword>
<keyword evidence="6" id="KW-0804">Transcription</keyword>
<dbReference type="Gramene" id="Manes.05G103100.1.v8.1">
    <property type="protein sequence ID" value="Manes.05G103100.1.v8.1.CDS"/>
    <property type="gene ID" value="Manes.05G103100.v8.1"/>
</dbReference>
<reference evidence="11 12" key="1">
    <citation type="submission" date="2016-02" db="EMBL/GenBank/DDBJ databases">
        <title>WGS assembly of Manihot esculenta.</title>
        <authorList>
            <person name="Bredeson J.V."/>
            <person name="Prochnik S.E."/>
            <person name="Lyons J.B."/>
            <person name="Schmutz J."/>
            <person name="Grimwood J."/>
            <person name="Vrebalov J."/>
            <person name="Bart R.S."/>
            <person name="Amuge T."/>
            <person name="Ferguson M.E."/>
            <person name="Green R."/>
            <person name="Putnam N."/>
            <person name="Stites J."/>
            <person name="Rounsley S."/>
            <person name="Rokhsar D.S."/>
        </authorList>
    </citation>
    <scope>NUCLEOTIDE SEQUENCE [LARGE SCALE GENOMIC DNA]</scope>
    <source>
        <strain evidence="12">cv. AM560-2</strain>
        <tissue evidence="11">Leaf</tissue>
    </source>
</reference>
<evidence type="ECO:0000256" key="7">
    <source>
        <dbReference type="ARBA" id="ARBA00023242"/>
    </source>
</evidence>
<keyword evidence="4" id="KW-0805">Transcription regulation</keyword>
<gene>
    <name evidence="11" type="ORF">MANES_05G103100</name>
</gene>
<evidence type="ECO:0000256" key="8">
    <source>
        <dbReference type="PROSITE-ProRule" id="PRU00071"/>
    </source>
</evidence>
<dbReference type="EMBL" id="CM004391">
    <property type="protein sequence ID" value="OAY50031.1"/>
    <property type="molecule type" value="Genomic_DNA"/>
</dbReference>
<feature type="compositionally biased region" description="Polar residues" evidence="9">
    <location>
        <begin position="27"/>
        <end position="37"/>
    </location>
</feature>
<keyword evidence="7 8" id="KW-0539">Nucleus</keyword>
<dbReference type="GO" id="GO:0008270">
    <property type="term" value="F:zinc ion binding"/>
    <property type="evidence" value="ECO:0007669"/>
    <property type="project" value="UniProtKB-KW"/>
</dbReference>
<comment type="subcellular location">
    <subcellularLocation>
        <location evidence="8">Nucleus</location>
    </subcellularLocation>
</comment>
<accession>A0A251KVI7</accession>
<dbReference type="OrthoDB" id="1927254at2759"/>
<keyword evidence="2 8" id="KW-0863">Zinc-finger</keyword>
<dbReference type="InterPro" id="IPR045174">
    <property type="entry name" value="Dof"/>
</dbReference>
<dbReference type="EMBL" id="CM004391">
    <property type="protein sequence ID" value="OAY50032.1"/>
    <property type="molecule type" value="Genomic_DNA"/>
</dbReference>
<protein>
    <recommendedName>
        <fullName evidence="10">Dof-type domain-containing protein</fullName>
    </recommendedName>
</protein>
<evidence type="ECO:0000259" key="10">
    <source>
        <dbReference type="PROSITE" id="PS50884"/>
    </source>
</evidence>
<keyword evidence="3" id="KW-0862">Zinc</keyword>